<dbReference type="VEuPathDB" id="FungiDB:F9C07_2231478"/>
<evidence type="ECO:0000313" key="2">
    <source>
        <dbReference type="EMBL" id="KAB8240123.1"/>
    </source>
</evidence>
<protein>
    <submittedName>
        <fullName evidence="2">Uncharacterized protein</fullName>
    </submittedName>
</protein>
<feature type="region of interest" description="Disordered" evidence="1">
    <location>
        <begin position="86"/>
        <end position="119"/>
    </location>
</feature>
<dbReference type="VEuPathDB" id="FungiDB:AFLA_005968"/>
<name>A0A5N6GI16_ASPFL</name>
<accession>A0A5N6GI16</accession>
<dbReference type="EMBL" id="ML734778">
    <property type="protein sequence ID" value="KAB8240123.1"/>
    <property type="molecule type" value="Genomic_DNA"/>
</dbReference>
<dbReference type="Proteomes" id="UP000325434">
    <property type="component" value="Unassembled WGS sequence"/>
</dbReference>
<sequence length="119" mass="12965">MVFNTTLPPSSNPDRGKIPPALAMTWQTLKNRLYHRPNNATILALMNLIANTVSRWLDRNSADWLNQIMLVVNGIAVVGVVLREARRSTSDPGVGRIDDDQTGVGEKESLVGAGAEQCP</sequence>
<organism evidence="2">
    <name type="scientific">Aspergillus flavus</name>
    <dbReference type="NCBI Taxonomy" id="5059"/>
    <lineage>
        <taxon>Eukaryota</taxon>
        <taxon>Fungi</taxon>
        <taxon>Dikarya</taxon>
        <taxon>Ascomycota</taxon>
        <taxon>Pezizomycotina</taxon>
        <taxon>Eurotiomycetes</taxon>
        <taxon>Eurotiomycetidae</taxon>
        <taxon>Eurotiales</taxon>
        <taxon>Aspergillaceae</taxon>
        <taxon>Aspergillus</taxon>
        <taxon>Aspergillus subgen. Circumdati</taxon>
    </lineage>
</organism>
<reference evidence="2" key="1">
    <citation type="submission" date="2019-04" db="EMBL/GenBank/DDBJ databases">
        <title>Friends and foes A comparative genomics study of 23 Aspergillus species from section Flavi.</title>
        <authorList>
            <consortium name="DOE Joint Genome Institute"/>
            <person name="Kjaerbolling I."/>
            <person name="Vesth T."/>
            <person name="Frisvad J.C."/>
            <person name="Nybo J.L."/>
            <person name="Theobald S."/>
            <person name="Kildgaard S."/>
            <person name="Isbrandt T."/>
            <person name="Kuo A."/>
            <person name="Sato A."/>
            <person name="Lyhne E.K."/>
            <person name="Kogle M.E."/>
            <person name="Wiebenga A."/>
            <person name="Kun R.S."/>
            <person name="Lubbers R.J."/>
            <person name="Makela M.R."/>
            <person name="Barry K."/>
            <person name="Chovatia M."/>
            <person name="Clum A."/>
            <person name="Daum C."/>
            <person name="Haridas S."/>
            <person name="He G."/>
            <person name="LaButti K."/>
            <person name="Lipzen A."/>
            <person name="Mondo S."/>
            <person name="Riley R."/>
            <person name="Salamov A."/>
            <person name="Simmons B.A."/>
            <person name="Magnuson J.K."/>
            <person name="Henrissat B."/>
            <person name="Mortensen U.H."/>
            <person name="Larsen T.O."/>
            <person name="Devries R.P."/>
            <person name="Grigoriev I.V."/>
            <person name="Machida M."/>
            <person name="Baker S.E."/>
            <person name="Andersen M.R."/>
        </authorList>
    </citation>
    <scope>NUCLEOTIDE SEQUENCE [LARGE SCALE GENOMIC DNA]</scope>
    <source>
        <strain evidence="2">CBS 121.62</strain>
    </source>
</reference>
<dbReference type="AlphaFoldDB" id="A0A5N6GI16"/>
<proteinExistence type="predicted"/>
<gene>
    <name evidence="2" type="ORF">BDV35DRAFT_374610</name>
</gene>
<evidence type="ECO:0000256" key="1">
    <source>
        <dbReference type="SAM" id="MobiDB-lite"/>
    </source>
</evidence>